<dbReference type="EMBL" id="JBBWRZ010000004">
    <property type="protein sequence ID" value="KAK8238309.1"/>
    <property type="molecule type" value="Genomic_DNA"/>
</dbReference>
<keyword evidence="1" id="KW-0812">Transmembrane</keyword>
<evidence type="ECO:0000256" key="1">
    <source>
        <dbReference type="SAM" id="Phobius"/>
    </source>
</evidence>
<keyword evidence="1" id="KW-1133">Transmembrane helix</keyword>
<reference evidence="2 3" key="1">
    <citation type="submission" date="2024-04" db="EMBL/GenBank/DDBJ databases">
        <title>Phyllosticta paracitricarpa is synonymous to the EU quarantine fungus P. citricarpa based on phylogenomic analyses.</title>
        <authorList>
            <consortium name="Lawrence Berkeley National Laboratory"/>
            <person name="Van Ingen-Buijs V.A."/>
            <person name="Van Westerhoven A.C."/>
            <person name="Haridas S."/>
            <person name="Skiadas P."/>
            <person name="Martin F."/>
            <person name="Groenewald J.Z."/>
            <person name="Crous P.W."/>
            <person name="Seidl M.F."/>
        </authorList>
    </citation>
    <scope>NUCLEOTIDE SEQUENCE [LARGE SCALE GENOMIC DNA]</scope>
    <source>
        <strain evidence="2 3">CBS 123374</strain>
    </source>
</reference>
<keyword evidence="1" id="KW-0472">Membrane</keyword>
<accession>A0ABR1YTK1</accession>
<comment type="caution">
    <text evidence="2">The sequence shown here is derived from an EMBL/GenBank/DDBJ whole genome shotgun (WGS) entry which is preliminary data.</text>
</comment>
<evidence type="ECO:0000313" key="2">
    <source>
        <dbReference type="EMBL" id="KAK8238309.1"/>
    </source>
</evidence>
<organism evidence="2 3">
    <name type="scientific">Phyllosticta capitalensis</name>
    <dbReference type="NCBI Taxonomy" id="121624"/>
    <lineage>
        <taxon>Eukaryota</taxon>
        <taxon>Fungi</taxon>
        <taxon>Dikarya</taxon>
        <taxon>Ascomycota</taxon>
        <taxon>Pezizomycotina</taxon>
        <taxon>Dothideomycetes</taxon>
        <taxon>Dothideomycetes incertae sedis</taxon>
        <taxon>Botryosphaeriales</taxon>
        <taxon>Phyllostictaceae</taxon>
        <taxon>Phyllosticta</taxon>
    </lineage>
</organism>
<evidence type="ECO:0000313" key="3">
    <source>
        <dbReference type="Proteomes" id="UP001492380"/>
    </source>
</evidence>
<dbReference type="Proteomes" id="UP001492380">
    <property type="component" value="Unassembled WGS sequence"/>
</dbReference>
<gene>
    <name evidence="2" type="ORF">HDK90DRAFT_465120</name>
</gene>
<proteinExistence type="predicted"/>
<sequence length="113" mass="13491">MPLYSSPRFPFNNNTKDIINKINKELSTIGAPSTTIVYRISLYLRYYYYYYYALYTYTTYYLLLLARLYNNPITPTPYPTKMSSTFIPSNIPTMSKDKDLSRYYYPKTKKKSN</sequence>
<feature type="transmembrane region" description="Helical" evidence="1">
    <location>
        <begin position="49"/>
        <end position="69"/>
    </location>
</feature>
<name>A0ABR1YTK1_9PEZI</name>
<protein>
    <submittedName>
        <fullName evidence="2">Uncharacterized protein</fullName>
    </submittedName>
</protein>
<keyword evidence="3" id="KW-1185">Reference proteome</keyword>